<dbReference type="InterPro" id="IPR038883">
    <property type="entry name" value="AN11006-like"/>
</dbReference>
<protein>
    <recommendedName>
        <fullName evidence="3">F-box domain-containing protein</fullName>
    </recommendedName>
</protein>
<keyword evidence="2" id="KW-1185">Reference proteome</keyword>
<dbReference type="EMBL" id="KB705647">
    <property type="protein sequence ID" value="EMR71370.1"/>
    <property type="molecule type" value="Genomic_DNA"/>
</dbReference>
<evidence type="ECO:0000313" key="1">
    <source>
        <dbReference type="EMBL" id="EMR71370.1"/>
    </source>
</evidence>
<evidence type="ECO:0000313" key="2">
    <source>
        <dbReference type="Proteomes" id="UP000012174"/>
    </source>
</evidence>
<dbReference type="KEGG" id="ela:UCREL1_1574"/>
<dbReference type="PANTHER" id="PTHR42085">
    <property type="entry name" value="F-BOX DOMAIN-CONTAINING PROTEIN"/>
    <property type="match status" value="1"/>
</dbReference>
<dbReference type="AlphaFoldDB" id="M7TXI4"/>
<dbReference type="OrthoDB" id="2951834at2759"/>
<accession>M7TXI4</accession>
<proteinExistence type="predicted"/>
<name>M7TXI4_EUTLA</name>
<evidence type="ECO:0008006" key="3">
    <source>
        <dbReference type="Google" id="ProtNLM"/>
    </source>
</evidence>
<dbReference type="HOGENOM" id="CLU_1204766_0_0_1"/>
<sequence length="230" mass="26185">MKSNQETSIFFTLPIEIRHEVYKFCVPFLQKNYLLNDFHRLAQGFNRGDSPSLLRTCKRIHEEAKPILSSFVTVVLKGPLNPSPGKPYRPSIIRTINPFKLSSVRHLRIELEPRYWTHNKIYRLLGGWRNDVKELSTIHVHFSKPMADAYGYMLEGEQYDLVVAFTYSIVGSCLVSLADKANVQVVTLSGYRADVMHMPWNALDASATKVKLPPKVLYVSDDGATQELSA</sequence>
<organism evidence="1 2">
    <name type="scientific">Eutypa lata (strain UCR-EL1)</name>
    <name type="common">Grapevine dieback disease fungus</name>
    <name type="synonym">Eutypa armeniacae</name>
    <dbReference type="NCBI Taxonomy" id="1287681"/>
    <lineage>
        <taxon>Eukaryota</taxon>
        <taxon>Fungi</taxon>
        <taxon>Dikarya</taxon>
        <taxon>Ascomycota</taxon>
        <taxon>Pezizomycotina</taxon>
        <taxon>Sordariomycetes</taxon>
        <taxon>Xylariomycetidae</taxon>
        <taxon>Xylariales</taxon>
        <taxon>Diatrypaceae</taxon>
        <taxon>Eutypa</taxon>
    </lineage>
</organism>
<reference evidence="2" key="1">
    <citation type="journal article" date="2013" name="Genome Announc.">
        <title>Draft genome sequence of the grapevine dieback fungus Eutypa lata UCR-EL1.</title>
        <authorList>
            <person name="Blanco-Ulate B."/>
            <person name="Rolshausen P.E."/>
            <person name="Cantu D."/>
        </authorList>
    </citation>
    <scope>NUCLEOTIDE SEQUENCE [LARGE SCALE GENOMIC DNA]</scope>
    <source>
        <strain evidence="2">UCR-EL1</strain>
    </source>
</reference>
<dbReference type="Proteomes" id="UP000012174">
    <property type="component" value="Unassembled WGS sequence"/>
</dbReference>
<dbReference type="PANTHER" id="PTHR42085:SF2">
    <property type="entry name" value="F-BOX DOMAIN-CONTAINING PROTEIN"/>
    <property type="match status" value="1"/>
</dbReference>
<gene>
    <name evidence="1" type="ORF">UCREL1_1574</name>
</gene>